<evidence type="ECO:0000313" key="5">
    <source>
        <dbReference type="Proteomes" id="UP000322699"/>
    </source>
</evidence>
<dbReference type="InterPro" id="IPR028098">
    <property type="entry name" value="Glyco_trans_4-like_N"/>
</dbReference>
<dbReference type="Pfam" id="PF13439">
    <property type="entry name" value="Glyco_transf_4"/>
    <property type="match status" value="1"/>
</dbReference>
<reference evidence="4 5" key="1">
    <citation type="submission" date="2019-08" db="EMBL/GenBank/DDBJ databases">
        <title>Deep-cultivation of Planctomycetes and their phenomic and genomic characterization uncovers novel biology.</title>
        <authorList>
            <person name="Wiegand S."/>
            <person name="Jogler M."/>
            <person name="Boedeker C."/>
            <person name="Pinto D."/>
            <person name="Vollmers J."/>
            <person name="Rivas-Marin E."/>
            <person name="Kohn T."/>
            <person name="Peeters S.H."/>
            <person name="Heuer A."/>
            <person name="Rast P."/>
            <person name="Oberbeckmann S."/>
            <person name="Bunk B."/>
            <person name="Jeske O."/>
            <person name="Meyerdierks A."/>
            <person name="Storesund J.E."/>
            <person name="Kallscheuer N."/>
            <person name="Luecker S."/>
            <person name="Lage O.M."/>
            <person name="Pohl T."/>
            <person name="Merkel B.J."/>
            <person name="Hornburger P."/>
            <person name="Mueller R.-W."/>
            <person name="Bruemmer F."/>
            <person name="Labrenz M."/>
            <person name="Spormann A.M."/>
            <person name="Op Den Camp H."/>
            <person name="Overmann J."/>
            <person name="Amann R."/>
            <person name="Jetten M.S.M."/>
            <person name="Mascher T."/>
            <person name="Medema M.H."/>
            <person name="Devos D.P."/>
            <person name="Kaster A.-K."/>
            <person name="Ovreas L."/>
            <person name="Rohde M."/>
            <person name="Galperin M.Y."/>
            <person name="Jogler C."/>
        </authorList>
    </citation>
    <scope>NUCLEOTIDE SEQUENCE [LARGE SCALE GENOMIC DNA]</scope>
    <source>
        <strain evidence="4 5">LF1</strain>
    </source>
</reference>
<evidence type="ECO:0000256" key="1">
    <source>
        <dbReference type="ARBA" id="ARBA00022676"/>
    </source>
</evidence>
<sequence>MHIDFIITEMFAGGAERCLTEVACGLADRGDHVRVFSLGSLPVGQQSLLVDRLRETGIEVVSGNADSVREVIGARKRLDCFFSESPPDVCQTFMFHANTLGAFTARLRKRDTVVIGGLRVAEDRWIRNRIEAAALKRMDGLICVSESVRQFSINKLGADPNRTITIPNSVDVGRFESGEDFDVSSLGWPVDSKVILFVGRMHQQKGLDLIQKQIDRLVPKGSNRKLILIGEGPLAGSIDQWCETVGTDRVQRMPWQSDVAPLVRRCDLLLLPSRYEGMPNVVMEAMAAARPIVCSRVEGIAELLGDDPVQSFEIGDDLAMAKQVDGLLSQPEQSVQVGQLNQQRVRRDFSIAGMIDAYRSYYRKLADRRLDVR</sequence>
<evidence type="ECO:0000256" key="2">
    <source>
        <dbReference type="ARBA" id="ARBA00022679"/>
    </source>
</evidence>
<dbReference type="OrthoDB" id="9804196at2"/>
<dbReference type="PANTHER" id="PTHR12526">
    <property type="entry name" value="GLYCOSYLTRANSFERASE"/>
    <property type="match status" value="1"/>
</dbReference>
<feature type="domain" description="Glycosyltransferase subfamily 4-like N-terminal" evidence="3">
    <location>
        <begin position="13"/>
        <end position="173"/>
    </location>
</feature>
<comment type="caution">
    <text evidence="4">The sequence shown here is derived from an EMBL/GenBank/DDBJ whole genome shotgun (WGS) entry which is preliminary data.</text>
</comment>
<dbReference type="GO" id="GO:0016757">
    <property type="term" value="F:glycosyltransferase activity"/>
    <property type="evidence" value="ECO:0007669"/>
    <property type="project" value="UniProtKB-KW"/>
</dbReference>
<dbReference type="SUPFAM" id="SSF53756">
    <property type="entry name" value="UDP-Glycosyltransferase/glycogen phosphorylase"/>
    <property type="match status" value="1"/>
</dbReference>
<keyword evidence="2 4" id="KW-0808">Transferase</keyword>
<dbReference type="EC" id="2.4.-.-" evidence="4"/>
<name>A0A5B1CFX2_9BACT</name>
<keyword evidence="5" id="KW-1185">Reference proteome</keyword>
<gene>
    <name evidence="4" type="primary">tuaC_1</name>
    <name evidence="4" type="ORF">LF1_26370</name>
</gene>
<dbReference type="AlphaFoldDB" id="A0A5B1CFX2"/>
<dbReference type="EMBL" id="VRLW01000001">
    <property type="protein sequence ID" value="KAA1260098.1"/>
    <property type="molecule type" value="Genomic_DNA"/>
</dbReference>
<keyword evidence="1 4" id="KW-0328">Glycosyltransferase</keyword>
<proteinExistence type="predicted"/>
<protein>
    <submittedName>
        <fullName evidence="4">Putative teichuronic acid biosynthesis glycosyltransferase TuaC</fullName>
        <ecNumber evidence="4">2.4.-.-</ecNumber>
    </submittedName>
</protein>
<evidence type="ECO:0000259" key="3">
    <source>
        <dbReference type="Pfam" id="PF13439"/>
    </source>
</evidence>
<organism evidence="4 5">
    <name type="scientific">Rubripirellula obstinata</name>
    <dbReference type="NCBI Taxonomy" id="406547"/>
    <lineage>
        <taxon>Bacteria</taxon>
        <taxon>Pseudomonadati</taxon>
        <taxon>Planctomycetota</taxon>
        <taxon>Planctomycetia</taxon>
        <taxon>Pirellulales</taxon>
        <taxon>Pirellulaceae</taxon>
        <taxon>Rubripirellula</taxon>
    </lineage>
</organism>
<accession>A0A5B1CFX2</accession>
<dbReference type="RefSeq" id="WP_068266497.1">
    <property type="nucleotide sequence ID" value="NZ_LWSK01000122.1"/>
</dbReference>
<dbReference type="Pfam" id="PF13692">
    <property type="entry name" value="Glyco_trans_1_4"/>
    <property type="match status" value="1"/>
</dbReference>
<dbReference type="Proteomes" id="UP000322699">
    <property type="component" value="Unassembled WGS sequence"/>
</dbReference>
<dbReference type="PANTHER" id="PTHR12526:SF510">
    <property type="entry name" value="D-INOSITOL 3-PHOSPHATE GLYCOSYLTRANSFERASE"/>
    <property type="match status" value="1"/>
</dbReference>
<dbReference type="Gene3D" id="3.40.50.2000">
    <property type="entry name" value="Glycogen Phosphorylase B"/>
    <property type="match status" value="2"/>
</dbReference>
<evidence type="ECO:0000313" key="4">
    <source>
        <dbReference type="EMBL" id="KAA1260098.1"/>
    </source>
</evidence>